<protein>
    <submittedName>
        <fullName evidence="1">Uncharacterized protein</fullName>
    </submittedName>
</protein>
<reference evidence="1" key="1">
    <citation type="journal article" date="2020" name="Nature">
        <title>Giant virus diversity and host interactions through global metagenomics.</title>
        <authorList>
            <person name="Schulz F."/>
            <person name="Roux S."/>
            <person name="Paez-Espino D."/>
            <person name="Jungbluth S."/>
            <person name="Walsh D.A."/>
            <person name="Denef V.J."/>
            <person name="McMahon K.D."/>
            <person name="Konstantinidis K.T."/>
            <person name="Eloe-Fadrosh E.A."/>
            <person name="Kyrpides N.C."/>
            <person name="Woyke T."/>
        </authorList>
    </citation>
    <scope>NUCLEOTIDE SEQUENCE</scope>
    <source>
        <strain evidence="1">GVMAG-S-3300013014-104</strain>
    </source>
</reference>
<organism evidence="1">
    <name type="scientific">viral metagenome</name>
    <dbReference type="NCBI Taxonomy" id="1070528"/>
    <lineage>
        <taxon>unclassified sequences</taxon>
        <taxon>metagenomes</taxon>
        <taxon>organismal metagenomes</taxon>
    </lineage>
</organism>
<accession>A0A6C0KSL5</accession>
<proteinExistence type="predicted"/>
<name>A0A6C0KSL5_9ZZZZ</name>
<dbReference type="EMBL" id="MN740947">
    <property type="protein sequence ID" value="QHU19328.1"/>
    <property type="molecule type" value="Genomic_DNA"/>
</dbReference>
<sequence length="88" mass="10564">MLNCDNDLLIFMNNSNKKQCNPPVNKLYEIIFNNIIKKIRKNNEISNEDFDFIESLSCQQKMKIIREFNKKQIENKQILETLKLSELR</sequence>
<evidence type="ECO:0000313" key="1">
    <source>
        <dbReference type="EMBL" id="QHU19328.1"/>
    </source>
</evidence>
<dbReference type="AlphaFoldDB" id="A0A6C0KSL5"/>